<dbReference type="GO" id="GO:0016491">
    <property type="term" value="F:oxidoreductase activity"/>
    <property type="evidence" value="ECO:0007669"/>
    <property type="project" value="InterPro"/>
</dbReference>
<sequence>MRAVLCESLGPVSSSLAVREIDAPRASGGQLVIDVKAAPVNFPDLLMVQGLYQMRPPLPFSPGGEIAGVVREVGPGVLGFAPGQRVMAFCGFGGFAERIVLAPAQCFAMPDEMPFEVGASLFLTYCTAHHALVDRGRVTRGETVLVLGAAGGVGVAAIQIAKALGARVIATASSEEKRQFCLSLGADQAIDPAADLKGTLKSLGGVDVVFDPVGGDLSEPALRALRPRGRFLVIGFASGTIPKLPLNLALLKECDVVGVQWGAFALREPDKQRAIVEDLIRMWRAGAVKPPIHRTYSLDETAQALDDLAQRRVMGKVVVTP</sequence>
<dbReference type="SMART" id="SM00829">
    <property type="entry name" value="PKS_ER"/>
    <property type="match status" value="1"/>
</dbReference>
<dbReference type="InterPro" id="IPR013154">
    <property type="entry name" value="ADH-like_N"/>
</dbReference>
<dbReference type="InterPro" id="IPR002364">
    <property type="entry name" value="Quin_OxRdtase/zeta-crystal_CS"/>
</dbReference>
<dbReference type="EMBL" id="CP011125">
    <property type="protein sequence ID" value="AKF09224.1"/>
    <property type="molecule type" value="Genomic_DNA"/>
</dbReference>
<dbReference type="AlphaFoldDB" id="A0A0F6SGS9"/>
<dbReference type="PANTHER" id="PTHR43677">
    <property type="entry name" value="SHORT-CHAIN DEHYDROGENASE/REDUCTASE"/>
    <property type="match status" value="1"/>
</dbReference>
<dbReference type="STRING" id="927083.DB32_006373"/>
<feature type="domain" description="Enoyl reductase (ER)" evidence="1">
    <location>
        <begin position="13"/>
        <end position="319"/>
    </location>
</feature>
<dbReference type="Gene3D" id="3.40.50.720">
    <property type="entry name" value="NAD(P)-binding Rossmann-like Domain"/>
    <property type="match status" value="1"/>
</dbReference>
<dbReference type="RefSeq" id="WP_053236291.1">
    <property type="nucleotide sequence ID" value="NZ_CP011125.1"/>
</dbReference>
<keyword evidence="3" id="KW-1185">Reference proteome</keyword>
<accession>A0A0F6SGS9</accession>
<dbReference type="InterPro" id="IPR013149">
    <property type="entry name" value="ADH-like_C"/>
</dbReference>
<proteinExistence type="predicted"/>
<dbReference type="SUPFAM" id="SSF51735">
    <property type="entry name" value="NAD(P)-binding Rossmann-fold domains"/>
    <property type="match status" value="1"/>
</dbReference>
<dbReference type="InterPro" id="IPR036291">
    <property type="entry name" value="NAD(P)-bd_dom_sf"/>
</dbReference>
<dbReference type="SUPFAM" id="SSF50129">
    <property type="entry name" value="GroES-like"/>
    <property type="match status" value="1"/>
</dbReference>
<evidence type="ECO:0000259" key="1">
    <source>
        <dbReference type="SMART" id="SM00829"/>
    </source>
</evidence>
<dbReference type="Gene3D" id="3.90.180.10">
    <property type="entry name" value="Medium-chain alcohol dehydrogenases, catalytic domain"/>
    <property type="match status" value="1"/>
</dbReference>
<dbReference type="PANTHER" id="PTHR43677:SF4">
    <property type="entry name" value="QUINONE OXIDOREDUCTASE-LIKE PROTEIN 2"/>
    <property type="match status" value="1"/>
</dbReference>
<dbReference type="InterPro" id="IPR051397">
    <property type="entry name" value="Zn-ADH-like_protein"/>
</dbReference>
<organism evidence="2 3">
    <name type="scientific">Sandaracinus amylolyticus</name>
    <dbReference type="NCBI Taxonomy" id="927083"/>
    <lineage>
        <taxon>Bacteria</taxon>
        <taxon>Pseudomonadati</taxon>
        <taxon>Myxococcota</taxon>
        <taxon>Polyangia</taxon>
        <taxon>Polyangiales</taxon>
        <taxon>Sandaracinaceae</taxon>
        <taxon>Sandaracinus</taxon>
    </lineage>
</organism>
<dbReference type="Pfam" id="PF00107">
    <property type="entry name" value="ADH_zinc_N"/>
    <property type="match status" value="1"/>
</dbReference>
<reference evidence="2 3" key="1">
    <citation type="submission" date="2015-03" db="EMBL/GenBank/DDBJ databases">
        <title>Genome assembly of Sandaracinus amylolyticus DSM 53668.</title>
        <authorList>
            <person name="Sharma G."/>
            <person name="Subramanian S."/>
        </authorList>
    </citation>
    <scope>NUCLEOTIDE SEQUENCE [LARGE SCALE GENOMIC DNA]</scope>
    <source>
        <strain evidence="2 3">DSM 53668</strain>
    </source>
</reference>
<dbReference type="InterPro" id="IPR011032">
    <property type="entry name" value="GroES-like_sf"/>
</dbReference>
<dbReference type="PROSITE" id="PS01162">
    <property type="entry name" value="QOR_ZETA_CRYSTAL"/>
    <property type="match status" value="1"/>
</dbReference>
<dbReference type="OrthoDB" id="4190732at2"/>
<gene>
    <name evidence="2" type="ORF">DB32_006373</name>
</gene>
<dbReference type="GO" id="GO:0008270">
    <property type="term" value="F:zinc ion binding"/>
    <property type="evidence" value="ECO:0007669"/>
    <property type="project" value="InterPro"/>
</dbReference>
<dbReference type="Pfam" id="PF08240">
    <property type="entry name" value="ADH_N"/>
    <property type="match status" value="1"/>
</dbReference>
<evidence type="ECO:0000313" key="3">
    <source>
        <dbReference type="Proteomes" id="UP000034883"/>
    </source>
</evidence>
<name>A0A0F6SGS9_9BACT</name>
<dbReference type="InterPro" id="IPR020843">
    <property type="entry name" value="ER"/>
</dbReference>
<dbReference type="CDD" id="cd08241">
    <property type="entry name" value="QOR1"/>
    <property type="match status" value="1"/>
</dbReference>
<dbReference type="Proteomes" id="UP000034883">
    <property type="component" value="Chromosome"/>
</dbReference>
<protein>
    <submittedName>
        <fullName evidence="2">Quinone oxidoreductase</fullName>
    </submittedName>
</protein>
<dbReference type="KEGG" id="samy:DB32_006373"/>
<evidence type="ECO:0000313" key="2">
    <source>
        <dbReference type="EMBL" id="AKF09224.1"/>
    </source>
</evidence>